<dbReference type="SUPFAM" id="SSF48576">
    <property type="entry name" value="Terpenoid synthases"/>
    <property type="match status" value="1"/>
</dbReference>
<dbReference type="AlphaFoldDB" id="A0A2H0LQN7"/>
<dbReference type="PANTHER" id="PTHR12001:SF69">
    <property type="entry name" value="ALL TRANS-POLYPRENYL-DIPHOSPHATE SYNTHASE PDSS1"/>
    <property type="match status" value="1"/>
</dbReference>
<proteinExistence type="inferred from homology"/>
<dbReference type="EMBL" id="PCVY01000060">
    <property type="protein sequence ID" value="PIQ85805.1"/>
    <property type="molecule type" value="Genomic_DNA"/>
</dbReference>
<keyword evidence="5" id="KW-0460">Magnesium</keyword>
<dbReference type="PANTHER" id="PTHR12001">
    <property type="entry name" value="GERANYLGERANYL PYROPHOSPHATE SYNTHASE"/>
    <property type="match status" value="1"/>
</dbReference>
<evidence type="ECO:0000256" key="1">
    <source>
        <dbReference type="ARBA" id="ARBA00001946"/>
    </source>
</evidence>
<dbReference type="CDD" id="cd00685">
    <property type="entry name" value="Trans_IPPS_HT"/>
    <property type="match status" value="1"/>
</dbReference>
<dbReference type="SFLD" id="SFLDG01017">
    <property type="entry name" value="Polyprenyl_Transferase_Like"/>
    <property type="match status" value="1"/>
</dbReference>
<evidence type="ECO:0000313" key="7">
    <source>
        <dbReference type="EMBL" id="PIQ85805.1"/>
    </source>
</evidence>
<accession>A0A2H0LQN7</accession>
<organism evidence="7 8">
    <name type="scientific">Candidatus Abzuiibacterium crystallinum</name>
    <dbReference type="NCBI Taxonomy" id="1974748"/>
    <lineage>
        <taxon>Bacteria</taxon>
        <taxon>Pseudomonadati</taxon>
        <taxon>Candidatus Omnitrophota</taxon>
        <taxon>Candidatus Abzuiibacterium</taxon>
    </lineage>
</organism>
<dbReference type="InterPro" id="IPR008949">
    <property type="entry name" value="Isoprenoid_synthase_dom_sf"/>
</dbReference>
<dbReference type="GO" id="GO:0046872">
    <property type="term" value="F:metal ion binding"/>
    <property type="evidence" value="ECO:0007669"/>
    <property type="project" value="UniProtKB-KW"/>
</dbReference>
<comment type="caution">
    <text evidence="7">The sequence shown here is derived from an EMBL/GenBank/DDBJ whole genome shotgun (WGS) entry which is preliminary data.</text>
</comment>
<dbReference type="GO" id="GO:0004659">
    <property type="term" value="F:prenyltransferase activity"/>
    <property type="evidence" value="ECO:0007669"/>
    <property type="project" value="InterPro"/>
</dbReference>
<gene>
    <name evidence="7" type="ORF">COV74_07255</name>
</gene>
<dbReference type="SFLD" id="SFLDS00005">
    <property type="entry name" value="Isoprenoid_Synthase_Type_I"/>
    <property type="match status" value="1"/>
</dbReference>
<keyword evidence="3 6" id="KW-0808">Transferase</keyword>
<comment type="cofactor">
    <cofactor evidence="1">
        <name>Mg(2+)</name>
        <dbReference type="ChEBI" id="CHEBI:18420"/>
    </cofactor>
</comment>
<name>A0A2H0LQN7_9BACT</name>
<dbReference type="Gene3D" id="1.10.600.10">
    <property type="entry name" value="Farnesyl Diphosphate Synthase"/>
    <property type="match status" value="1"/>
</dbReference>
<evidence type="ECO:0008006" key="9">
    <source>
        <dbReference type="Google" id="ProtNLM"/>
    </source>
</evidence>
<evidence type="ECO:0000313" key="8">
    <source>
        <dbReference type="Proteomes" id="UP000230859"/>
    </source>
</evidence>
<comment type="similarity">
    <text evidence="2 6">Belongs to the FPP/GGPP synthase family.</text>
</comment>
<evidence type="ECO:0000256" key="6">
    <source>
        <dbReference type="RuleBase" id="RU004466"/>
    </source>
</evidence>
<sequence length="328" mass="36447">METKLLLSDIYSPVEKHFPLVENKIREILDNANELSSEVIRYFFQAKGKFLRPALCLFGAGFSNHLPPSVITNAAALEIFHSATLIHDDIIDSAYLRRNIPTIHSVWGPQVAVLVGDFLHDKAIEAIFKLKNDRAIASFLKTAGVVCDGEILELSQKSNFALREDEYITIIERKTAVLLGCCLETSAILAGLADAEVAALKNYGIYFGIAFQMIDDCLDYAGLQNEFGKTLGSDLAEGVLTLPLIHLLAHADETTQNEVKQIVQSGVRGGENLAKLVEYLKEFGSLEAAMRKAREYTDRARLELSVLKDHPAKKSLNLLLNYILERNR</sequence>
<dbReference type="Pfam" id="PF00348">
    <property type="entry name" value="polyprenyl_synt"/>
    <property type="match status" value="1"/>
</dbReference>
<dbReference type="Proteomes" id="UP000230859">
    <property type="component" value="Unassembled WGS sequence"/>
</dbReference>
<protein>
    <recommendedName>
        <fullName evidence="9">Polyprenyl synthetase</fullName>
    </recommendedName>
</protein>
<evidence type="ECO:0000256" key="3">
    <source>
        <dbReference type="ARBA" id="ARBA00022679"/>
    </source>
</evidence>
<reference evidence="7 8" key="1">
    <citation type="submission" date="2017-09" db="EMBL/GenBank/DDBJ databases">
        <title>Depth-based differentiation of microbial function through sediment-hosted aquifers and enrichment of novel symbionts in the deep terrestrial subsurface.</title>
        <authorList>
            <person name="Probst A.J."/>
            <person name="Ladd B."/>
            <person name="Jarett J.K."/>
            <person name="Geller-Mcgrath D.E."/>
            <person name="Sieber C.M."/>
            <person name="Emerson J.B."/>
            <person name="Anantharaman K."/>
            <person name="Thomas B.C."/>
            <person name="Malmstrom R."/>
            <person name="Stieglmeier M."/>
            <person name="Klingl A."/>
            <person name="Woyke T."/>
            <person name="Ryan C.M."/>
            <person name="Banfield J.F."/>
        </authorList>
    </citation>
    <scope>NUCLEOTIDE SEQUENCE [LARGE SCALE GENOMIC DNA]</scope>
    <source>
        <strain evidence="7">CG11_big_fil_rev_8_21_14_0_20_45_26</strain>
    </source>
</reference>
<dbReference type="InterPro" id="IPR000092">
    <property type="entry name" value="Polyprenyl_synt"/>
</dbReference>
<evidence type="ECO:0000256" key="2">
    <source>
        <dbReference type="ARBA" id="ARBA00006706"/>
    </source>
</evidence>
<keyword evidence="4" id="KW-0479">Metal-binding</keyword>
<dbReference type="GO" id="GO:0008299">
    <property type="term" value="P:isoprenoid biosynthetic process"/>
    <property type="evidence" value="ECO:0007669"/>
    <property type="project" value="InterPro"/>
</dbReference>
<evidence type="ECO:0000256" key="5">
    <source>
        <dbReference type="ARBA" id="ARBA00022842"/>
    </source>
</evidence>
<evidence type="ECO:0000256" key="4">
    <source>
        <dbReference type="ARBA" id="ARBA00022723"/>
    </source>
</evidence>